<dbReference type="Gene3D" id="2.130.10.10">
    <property type="entry name" value="YVTN repeat-like/Quinoprotein amine dehydrogenase"/>
    <property type="match status" value="2"/>
</dbReference>
<sequence length="371" mass="41494">MGYKNIGEFFKWSTIISLIAVLTGCSSTMSAKPPETLYRPIDFQKIEMFTATDGWAVGQKMHLWRTVDGGRVWSAVESPKVMYDTFTSARDAWYLTEQSPDTVNLYNTTDGGRTWQRRVIHVQTGGICRFSFINPRVGWLMIGGPAAMGEQPQHLFFTDNGGKQWKLIRYNPNGKIVWLSFLSRSTGFYVGGYANQRYGSLHVTRDGGRTWSDSNFLVGRFPMVSASEGIAYQIWRAPVRISDLAGVMPVTVGSGSGLWFTANGGRSWSHSALFPKNVGFSSYFFSPQHGYLLLSSSHKLSLYDTANGGTNWHLQWNRPIYAPGGYSAGVSFVDAGHGWIDIYENHRTLIYASRDGGRTWDFVPAKCEIAM</sequence>
<dbReference type="EMBL" id="LPVJ01000054">
    <property type="protein sequence ID" value="KUO95290.1"/>
    <property type="molecule type" value="Genomic_DNA"/>
</dbReference>
<organism evidence="1 2">
    <name type="scientific">Ferroacidibacillus organovorans</name>
    <dbReference type="NCBI Taxonomy" id="1765683"/>
    <lineage>
        <taxon>Bacteria</taxon>
        <taxon>Bacillati</taxon>
        <taxon>Bacillota</taxon>
        <taxon>Bacilli</taxon>
        <taxon>Bacillales</taxon>
        <taxon>Alicyclobacillaceae</taxon>
        <taxon>Ferroacidibacillus</taxon>
    </lineage>
</organism>
<dbReference type="PROSITE" id="PS51257">
    <property type="entry name" value="PROKAR_LIPOPROTEIN"/>
    <property type="match status" value="1"/>
</dbReference>
<comment type="caution">
    <text evidence="1">The sequence shown here is derived from an EMBL/GenBank/DDBJ whole genome shotgun (WGS) entry which is preliminary data.</text>
</comment>
<dbReference type="Proteomes" id="UP000053557">
    <property type="component" value="Unassembled WGS sequence"/>
</dbReference>
<keyword evidence="2" id="KW-1185">Reference proteome</keyword>
<gene>
    <name evidence="1" type="ORF">ATW55_14265</name>
</gene>
<proteinExistence type="predicted"/>
<evidence type="ECO:0008006" key="3">
    <source>
        <dbReference type="Google" id="ProtNLM"/>
    </source>
</evidence>
<dbReference type="AlphaFoldDB" id="A0A101XPQ1"/>
<dbReference type="PANTHER" id="PTHR47199:SF2">
    <property type="entry name" value="PHOTOSYSTEM II STABILITY_ASSEMBLY FACTOR HCF136, CHLOROPLASTIC"/>
    <property type="match status" value="1"/>
</dbReference>
<dbReference type="PANTHER" id="PTHR47199">
    <property type="entry name" value="PHOTOSYSTEM II STABILITY/ASSEMBLY FACTOR HCF136, CHLOROPLASTIC"/>
    <property type="match status" value="1"/>
</dbReference>
<evidence type="ECO:0000313" key="2">
    <source>
        <dbReference type="Proteomes" id="UP000053557"/>
    </source>
</evidence>
<evidence type="ECO:0000313" key="1">
    <source>
        <dbReference type="EMBL" id="KUO95290.1"/>
    </source>
</evidence>
<protein>
    <recommendedName>
        <fullName evidence="3">Photosynthesis system II assembly factor Ycf48/Hcf136-like domain-containing protein</fullName>
    </recommendedName>
</protein>
<dbReference type="InterPro" id="IPR015943">
    <property type="entry name" value="WD40/YVTN_repeat-like_dom_sf"/>
</dbReference>
<accession>A0A101XPQ1</accession>
<dbReference type="SUPFAM" id="SSF110296">
    <property type="entry name" value="Oligoxyloglucan reducing end-specific cellobiohydrolase"/>
    <property type="match status" value="1"/>
</dbReference>
<reference evidence="1 2" key="1">
    <citation type="submission" date="2015-12" db="EMBL/GenBank/DDBJ databases">
        <title>Draft genome sequence of Acidibacillus ferrooxidans ITV001, isolated from a chalcopyrite acid mine drainage site in Brazil.</title>
        <authorList>
            <person name="Dall'Agnol H."/>
            <person name="Nancucheo I."/>
            <person name="Johnson B."/>
            <person name="Oliveira R."/>
            <person name="Leite L."/>
            <person name="Pylro V."/>
            <person name="Nunes G.L."/>
            <person name="Tzotzos G."/>
            <person name="Fernandes G.R."/>
            <person name="Dutra J."/>
            <person name="Orellana S.C."/>
            <person name="Oliveira G."/>
        </authorList>
    </citation>
    <scope>NUCLEOTIDE SEQUENCE [LARGE SCALE GENOMIC DNA]</scope>
    <source>
        <strain evidence="2">ITV01</strain>
    </source>
</reference>
<name>A0A101XPQ1_9BACL</name>